<proteinExistence type="predicted"/>
<protein>
    <submittedName>
        <fullName evidence="2">Uncharacterized protein</fullName>
    </submittedName>
</protein>
<keyword evidence="3" id="KW-1185">Reference proteome</keyword>
<dbReference type="EMBL" id="JARIHO010000034">
    <property type="protein sequence ID" value="KAJ7333259.1"/>
    <property type="molecule type" value="Genomic_DNA"/>
</dbReference>
<reference evidence="2" key="1">
    <citation type="submission" date="2023-03" db="EMBL/GenBank/DDBJ databases">
        <title>Massive genome expansion in bonnet fungi (Mycena s.s.) driven by repeated elements and novel gene families across ecological guilds.</title>
        <authorList>
            <consortium name="Lawrence Berkeley National Laboratory"/>
            <person name="Harder C.B."/>
            <person name="Miyauchi S."/>
            <person name="Viragh M."/>
            <person name="Kuo A."/>
            <person name="Thoen E."/>
            <person name="Andreopoulos B."/>
            <person name="Lu D."/>
            <person name="Skrede I."/>
            <person name="Drula E."/>
            <person name="Henrissat B."/>
            <person name="Morin E."/>
            <person name="Kohler A."/>
            <person name="Barry K."/>
            <person name="LaButti K."/>
            <person name="Morin E."/>
            <person name="Salamov A."/>
            <person name="Lipzen A."/>
            <person name="Mereny Z."/>
            <person name="Hegedus B."/>
            <person name="Baldrian P."/>
            <person name="Stursova M."/>
            <person name="Weitz H."/>
            <person name="Taylor A."/>
            <person name="Grigoriev I.V."/>
            <person name="Nagy L.G."/>
            <person name="Martin F."/>
            <person name="Kauserud H."/>
        </authorList>
    </citation>
    <scope>NUCLEOTIDE SEQUENCE</scope>
    <source>
        <strain evidence="2">CBHHK002</strain>
    </source>
</reference>
<organism evidence="2 3">
    <name type="scientific">Mycena albidolilacea</name>
    <dbReference type="NCBI Taxonomy" id="1033008"/>
    <lineage>
        <taxon>Eukaryota</taxon>
        <taxon>Fungi</taxon>
        <taxon>Dikarya</taxon>
        <taxon>Basidiomycota</taxon>
        <taxon>Agaricomycotina</taxon>
        <taxon>Agaricomycetes</taxon>
        <taxon>Agaricomycetidae</taxon>
        <taxon>Agaricales</taxon>
        <taxon>Marasmiineae</taxon>
        <taxon>Mycenaceae</taxon>
        <taxon>Mycena</taxon>
    </lineage>
</organism>
<evidence type="ECO:0000256" key="1">
    <source>
        <dbReference type="SAM" id="Phobius"/>
    </source>
</evidence>
<keyword evidence="1" id="KW-1133">Transmembrane helix</keyword>
<dbReference type="Proteomes" id="UP001218218">
    <property type="component" value="Unassembled WGS sequence"/>
</dbReference>
<feature type="transmembrane region" description="Helical" evidence="1">
    <location>
        <begin position="6"/>
        <end position="29"/>
    </location>
</feature>
<evidence type="ECO:0000313" key="3">
    <source>
        <dbReference type="Proteomes" id="UP001218218"/>
    </source>
</evidence>
<accession>A0AAD6ZPQ7</accession>
<dbReference type="AlphaFoldDB" id="A0AAD6ZPQ7"/>
<gene>
    <name evidence="2" type="ORF">DFH08DRAFT_1083744</name>
</gene>
<comment type="caution">
    <text evidence="2">The sequence shown here is derived from an EMBL/GenBank/DDBJ whole genome shotgun (WGS) entry which is preliminary data.</text>
</comment>
<name>A0AAD6ZPQ7_9AGAR</name>
<keyword evidence="1" id="KW-0812">Transmembrane</keyword>
<sequence length="122" mass="13935">MDDNASTVIIILLSAGALVAVILLVLHLLRLRQRRRYSTECNIMWHFALVDLQAGDPPPVLPVVLRPDSTYSTHYKTRSYPRFSWLGAEDKTVSTANKDPIDFPERAVVTESRRSRYDLRLP</sequence>
<keyword evidence="1" id="KW-0472">Membrane</keyword>
<evidence type="ECO:0000313" key="2">
    <source>
        <dbReference type="EMBL" id="KAJ7333259.1"/>
    </source>
</evidence>